<comment type="caution">
    <text evidence="1">The sequence shown here is derived from an EMBL/GenBank/DDBJ whole genome shotgun (WGS) entry which is preliminary data.</text>
</comment>
<organism evidence="1 2">
    <name type="scientific">Halorutilus salinus</name>
    <dbReference type="NCBI Taxonomy" id="2487751"/>
    <lineage>
        <taxon>Archaea</taxon>
        <taxon>Methanobacteriati</taxon>
        <taxon>Methanobacteriota</taxon>
        <taxon>Stenosarchaea group</taxon>
        <taxon>Halobacteria</taxon>
        <taxon>Halorutilales</taxon>
        <taxon>Halorutilaceae</taxon>
        <taxon>Halorutilus</taxon>
    </lineage>
</organism>
<name>A0A9Q4GJ68_9EURY</name>
<proteinExistence type="predicted"/>
<evidence type="ECO:0000313" key="1">
    <source>
        <dbReference type="EMBL" id="MCX2818946.1"/>
    </source>
</evidence>
<gene>
    <name evidence="1" type="ORF">EGH25_06230</name>
</gene>
<keyword evidence="2" id="KW-1185">Reference proteome</keyword>
<protein>
    <submittedName>
        <fullName evidence="1">Uncharacterized protein</fullName>
    </submittedName>
</protein>
<dbReference type="Proteomes" id="UP001149411">
    <property type="component" value="Unassembled WGS sequence"/>
</dbReference>
<dbReference type="EMBL" id="RKLV01000005">
    <property type="protein sequence ID" value="MCX2818946.1"/>
    <property type="molecule type" value="Genomic_DNA"/>
</dbReference>
<dbReference type="RefSeq" id="WP_266086786.1">
    <property type="nucleotide sequence ID" value="NZ_RKLV01000005.1"/>
</dbReference>
<sequence>MEKADARGFVADLNRTYGTKTELKRLCSHGYYDGENRDFFQIGRRVTVPTGLVEEGRYRYVSDGVVDAVCEGEKTFVADRLDAVADDGGFPTVEAEGVEEGRDAVEEGDTVLLPRDEGGDAKVSEWEDEGRLRSIGEDEYLDGDDEGYWLRRHDGGSAFVVASERVGVVQKKGGDTDPPDFSRVEAYDEISDEMDVDVYFGDEEDGYVELVYRVVVSEPVVDDSGACRLSL</sequence>
<accession>A0A9Q4GJ68</accession>
<dbReference type="AlphaFoldDB" id="A0A9Q4GJ68"/>
<evidence type="ECO:0000313" key="2">
    <source>
        <dbReference type="Proteomes" id="UP001149411"/>
    </source>
</evidence>
<reference evidence="1" key="1">
    <citation type="submission" date="2022-09" db="EMBL/GenBank/DDBJ databases">
        <title>Haloadaptaus new haloarchaeum isolated from saline soil.</title>
        <authorList>
            <person name="Duran-Viseras A."/>
            <person name="Sanchez-Porro C."/>
            <person name="Ventosa A."/>
        </authorList>
    </citation>
    <scope>NUCLEOTIDE SEQUENCE</scope>
    <source>
        <strain evidence="1">F3-133</strain>
    </source>
</reference>